<reference evidence="6 7" key="1">
    <citation type="submission" date="2013-11" db="EMBL/GenBank/DDBJ databases">
        <title>Genome sequencing of Stegodyphus mimosarum.</title>
        <authorList>
            <person name="Bechsgaard J."/>
        </authorList>
    </citation>
    <scope>NUCLEOTIDE SEQUENCE [LARGE SCALE GENOMIC DNA]</scope>
</reference>
<feature type="non-terminal residue" evidence="6">
    <location>
        <position position="862"/>
    </location>
</feature>
<proteinExistence type="inferred from homology"/>
<dbReference type="OrthoDB" id="498204at2759"/>
<dbReference type="InterPro" id="IPR028896">
    <property type="entry name" value="GcvT/YgfZ/DmdA"/>
</dbReference>
<dbReference type="SUPFAM" id="SSF51905">
    <property type="entry name" value="FAD/NAD(P)-binding domain"/>
    <property type="match status" value="1"/>
</dbReference>
<dbReference type="InterPro" id="IPR036188">
    <property type="entry name" value="FAD/NAD-bd_sf"/>
</dbReference>
<dbReference type="Gene3D" id="3.30.70.1400">
    <property type="entry name" value="Aminomethyltransferase beta-barrel domains"/>
    <property type="match status" value="1"/>
</dbReference>
<protein>
    <submittedName>
        <fullName evidence="6">Dimethylglycine dehydrogenase, mitochondrial</fullName>
    </submittedName>
</protein>
<evidence type="ECO:0000259" key="4">
    <source>
        <dbReference type="Pfam" id="PF08669"/>
    </source>
</evidence>
<dbReference type="InterPro" id="IPR027266">
    <property type="entry name" value="TrmE/GcvT-like"/>
</dbReference>
<dbReference type="Pfam" id="PF08669">
    <property type="entry name" value="GCV_T_C"/>
    <property type="match status" value="1"/>
</dbReference>
<dbReference type="Pfam" id="PF16350">
    <property type="entry name" value="FAO_M"/>
    <property type="match status" value="1"/>
</dbReference>
<accession>A0A087TQQ3</accession>
<dbReference type="EMBL" id="KK116326">
    <property type="protein sequence ID" value="KFM67442.1"/>
    <property type="molecule type" value="Genomic_DNA"/>
</dbReference>
<dbReference type="InterPro" id="IPR032503">
    <property type="entry name" value="FAO_M"/>
</dbReference>
<dbReference type="SUPFAM" id="SSF103025">
    <property type="entry name" value="Folate-binding domain"/>
    <property type="match status" value="1"/>
</dbReference>
<evidence type="ECO:0000313" key="6">
    <source>
        <dbReference type="EMBL" id="KFM67442.1"/>
    </source>
</evidence>
<dbReference type="InterPro" id="IPR013977">
    <property type="entry name" value="GcvT_C"/>
</dbReference>
<dbReference type="SUPFAM" id="SSF101790">
    <property type="entry name" value="Aminomethyltransferase beta-barrel domain"/>
    <property type="match status" value="1"/>
</dbReference>
<evidence type="ECO:0000259" key="3">
    <source>
        <dbReference type="Pfam" id="PF01571"/>
    </source>
</evidence>
<gene>
    <name evidence="6" type="ORF">X975_00772</name>
</gene>
<dbReference type="AlphaFoldDB" id="A0A087TQQ3"/>
<evidence type="ECO:0000259" key="2">
    <source>
        <dbReference type="Pfam" id="PF01266"/>
    </source>
</evidence>
<dbReference type="SUPFAM" id="SSF54373">
    <property type="entry name" value="FAD-linked reductases, C-terminal domain"/>
    <property type="match status" value="1"/>
</dbReference>
<feature type="domain" description="GCVT N-terminal" evidence="3">
    <location>
        <begin position="476"/>
        <end position="752"/>
    </location>
</feature>
<dbReference type="Proteomes" id="UP000054359">
    <property type="component" value="Unassembled WGS sequence"/>
</dbReference>
<feature type="domain" description="FAD dependent oxidoreductase" evidence="2">
    <location>
        <begin position="52"/>
        <end position="415"/>
    </location>
</feature>
<dbReference type="Gene3D" id="3.30.9.10">
    <property type="entry name" value="D-Amino Acid Oxidase, subunit A, domain 2"/>
    <property type="match status" value="1"/>
</dbReference>
<dbReference type="STRING" id="407821.A0A087TQQ3"/>
<evidence type="ECO:0000313" key="7">
    <source>
        <dbReference type="Proteomes" id="UP000054359"/>
    </source>
</evidence>
<dbReference type="PANTHER" id="PTHR43757">
    <property type="entry name" value="AMINOMETHYLTRANSFERASE"/>
    <property type="match status" value="1"/>
</dbReference>
<dbReference type="Pfam" id="PF01266">
    <property type="entry name" value="DAO"/>
    <property type="match status" value="1"/>
</dbReference>
<feature type="domain" description="FAD dependent oxidoreductase central" evidence="5">
    <location>
        <begin position="418"/>
        <end position="470"/>
    </location>
</feature>
<evidence type="ECO:0000256" key="1">
    <source>
        <dbReference type="ARBA" id="ARBA00008609"/>
    </source>
</evidence>
<feature type="domain" description="Aminomethyltransferase C-terminal" evidence="4">
    <location>
        <begin position="772"/>
        <end position="848"/>
    </location>
</feature>
<dbReference type="Pfam" id="PF01571">
    <property type="entry name" value="GCV_T"/>
    <property type="match status" value="1"/>
</dbReference>
<name>A0A087TQQ3_STEMI</name>
<dbReference type="InterPro" id="IPR006076">
    <property type="entry name" value="FAD-dep_OxRdtase"/>
</dbReference>
<dbReference type="InterPro" id="IPR029043">
    <property type="entry name" value="GcvT/YgfZ_C"/>
</dbReference>
<dbReference type="InterPro" id="IPR006222">
    <property type="entry name" value="GCVT_N"/>
</dbReference>
<dbReference type="GO" id="GO:0005739">
    <property type="term" value="C:mitochondrion"/>
    <property type="evidence" value="ECO:0007669"/>
    <property type="project" value="TreeGrafter"/>
</dbReference>
<evidence type="ECO:0000259" key="5">
    <source>
        <dbReference type="Pfam" id="PF16350"/>
    </source>
</evidence>
<dbReference type="PANTHER" id="PTHR43757:SF2">
    <property type="entry name" value="AMINOMETHYLTRANSFERASE, MITOCHONDRIAL"/>
    <property type="match status" value="1"/>
</dbReference>
<dbReference type="Gene3D" id="2.40.30.110">
    <property type="entry name" value="Aminomethyltransferase beta-barrel domains"/>
    <property type="match status" value="1"/>
</dbReference>
<dbReference type="Gene3D" id="3.50.50.60">
    <property type="entry name" value="FAD/NAD(P)-binding domain"/>
    <property type="match status" value="1"/>
</dbReference>
<dbReference type="OMA" id="NGWERPN"/>
<sequence length="862" mass="96651">MAYLQKSVMNVFGSVREQIRNNSTISKCYRSYISYRSKVTTTEGNKWQDESDTVIIGGGAVGTSIAYHLSKLGMKDVLLLEKSELTAGSTWHAAGLTALYNAGINMKKIHYYSINLFSQLEDETGQSLSFHRPGSIRLATTEERMNEFRYQMQRQGWHPAPQKLISPDEILQHFPLLNMEGILGGLYNPADGHIDPYSLTMAYASGARKYGANIYTNCAVTNLRNRSDGGWYVETTRGTISAKRIINASGFWALEIGKMSGLQLPLVPVQHQFVITKPIKEVQALENEPPVLRHLEGSFYLRAERGGLLVGPYEYREKMNVIEDWAINGVPQGFGKELFQPDLDRLTDHLEVAMNLIPLLRNADIQTVVNGPIMYTPDLLPMLGPYYGLPNMWMAVGFSYGIIHSGGAGKYLAHWIVDGEPPFDLNETDANRFGKWTTREYVFSKVRETYGMNNSYTYPKEERWAGRPTSRVSGAYKKMLERGAEMGFHAGWEQPAWFALENDCKGYKPSFERTNWFNAVGRECNLVMNKVGVLDLTPFAKIDAKGKDCNAFLDKMLANKLPKLGRTNISHLLTPKGKVYAELTVTRMAEDHFFLITGSGSEIHDLRWLQEHANLWNNKVEFQNITDEMACLSVVGPLSRNVLSKLTKQDMDNRAFPFLSAKTIEIAGIPVRALRISYTGELGWELYHPSSHTLALYNALLDAGEDFGIGDFGTYALNSLRIEKGFRMWGAEMNIDSNPYEAGLDYFIAINKEADFIGKASLRQILRNGLNRKLAYLKIDSSNVDPEGNESVWCSDRAVGFTTSGAFGYTVNHAVAFAYVPPFLTVPGTKLQVELLGKFCDAVVLPGPPIEIESIRQKKKAM</sequence>
<organism evidence="6 7">
    <name type="scientific">Stegodyphus mimosarum</name>
    <name type="common">African social velvet spider</name>
    <dbReference type="NCBI Taxonomy" id="407821"/>
    <lineage>
        <taxon>Eukaryota</taxon>
        <taxon>Metazoa</taxon>
        <taxon>Ecdysozoa</taxon>
        <taxon>Arthropoda</taxon>
        <taxon>Chelicerata</taxon>
        <taxon>Arachnida</taxon>
        <taxon>Araneae</taxon>
        <taxon>Araneomorphae</taxon>
        <taxon>Entelegynae</taxon>
        <taxon>Eresoidea</taxon>
        <taxon>Eresidae</taxon>
        <taxon>Stegodyphus</taxon>
    </lineage>
</organism>
<dbReference type="Gene3D" id="3.30.1360.120">
    <property type="entry name" value="Probable tRNA modification gtpase trme, domain 1"/>
    <property type="match status" value="1"/>
</dbReference>
<keyword evidence="7" id="KW-1185">Reference proteome</keyword>
<comment type="similarity">
    <text evidence="1">Belongs to the GcvT family.</text>
</comment>